<feature type="signal peptide" evidence="1">
    <location>
        <begin position="1"/>
        <end position="21"/>
    </location>
</feature>
<evidence type="ECO:0000256" key="1">
    <source>
        <dbReference type="SAM" id="SignalP"/>
    </source>
</evidence>
<dbReference type="AlphaFoldDB" id="A0A1X7K5H0"/>
<evidence type="ECO:0000313" key="4">
    <source>
        <dbReference type="Proteomes" id="UP000193804"/>
    </source>
</evidence>
<dbReference type="RefSeq" id="WP_085517430.1">
    <property type="nucleotide sequence ID" value="NZ_FXAW01000004.1"/>
</dbReference>
<dbReference type="Pfam" id="PF00144">
    <property type="entry name" value="Beta-lactamase"/>
    <property type="match status" value="1"/>
</dbReference>
<dbReference type="InterPro" id="IPR001466">
    <property type="entry name" value="Beta-lactam-related"/>
</dbReference>
<feature type="chain" id="PRO_5012078319" evidence="1">
    <location>
        <begin position="22"/>
        <end position="551"/>
    </location>
</feature>
<dbReference type="PANTHER" id="PTHR43283">
    <property type="entry name" value="BETA-LACTAMASE-RELATED"/>
    <property type="match status" value="1"/>
</dbReference>
<dbReference type="Proteomes" id="UP000193804">
    <property type="component" value="Unassembled WGS sequence"/>
</dbReference>
<evidence type="ECO:0000259" key="2">
    <source>
        <dbReference type="Pfam" id="PF00144"/>
    </source>
</evidence>
<keyword evidence="1" id="KW-0732">Signal</keyword>
<feature type="domain" description="Beta-lactamase-related" evidence="2">
    <location>
        <begin position="255"/>
        <end position="529"/>
    </location>
</feature>
<organism evidence="3 4">
    <name type="scientific">Marivirga sericea</name>
    <dbReference type="NCBI Taxonomy" id="1028"/>
    <lineage>
        <taxon>Bacteria</taxon>
        <taxon>Pseudomonadati</taxon>
        <taxon>Bacteroidota</taxon>
        <taxon>Cytophagia</taxon>
        <taxon>Cytophagales</taxon>
        <taxon>Marivirgaceae</taxon>
        <taxon>Marivirga</taxon>
    </lineage>
</organism>
<dbReference type="SUPFAM" id="SSF56601">
    <property type="entry name" value="beta-lactamase/transpeptidase-like"/>
    <property type="match status" value="1"/>
</dbReference>
<accession>A0A1X7K5H0</accession>
<keyword evidence="4" id="KW-1185">Reference proteome</keyword>
<dbReference type="EMBL" id="FXAW01000004">
    <property type="protein sequence ID" value="SMG35872.1"/>
    <property type="molecule type" value="Genomic_DNA"/>
</dbReference>
<dbReference type="PANTHER" id="PTHR43283:SF7">
    <property type="entry name" value="BETA-LACTAMASE-RELATED DOMAIN-CONTAINING PROTEIN"/>
    <property type="match status" value="1"/>
</dbReference>
<name>A0A1X7K5H0_9BACT</name>
<dbReference type="OrthoDB" id="1185352at2"/>
<sequence length="551" mass="62559">MKLKFFILSLLCLIFCRIAVGQSGESVSSVNKGAILNQLHQDHIGEIAFMDKFIPFASFQETDFLSAITFTEQTELNIRAFLPKTLTAYLQELKPGLSLEEYCNKGNFEFIFEVDGQEIYKNRLPFGAGSCQSKNEQTVYGIPLKRNDNPDHWGRFLWQKFMYKGGGNEALSEGTHSLTISIRPYLVVEETLVGNIIARGSIDIKKEWPAIADSKKKLNIPKSDDFKVYQKDFDQDRVESLKEAILKGKFKGVTSIVVLKDGELAVEEYFNGAKKKTLHDTRSLTKSFTSSLVGIAIDQGFIKNEFVRLNSFYKGKEEIANDKAKAAISINDLLTMSSDFDGNDSDYGSPGNEENMYVTDDWVHFVLNLPLRKQADRGTWQYFTGGVVVLGDILDQTVEGLEDFAEENLFDPLNIKKVRWQYTPTKVPNTAGSCRMNALSFAKYGQLYLNKGSWKGRQLISEEWIEKTFTPHQKISTVNNQDYGYLFWNRDLQGPSKKYDTYLASGNGGNHLMILQELEMVILITATEYNKPYAHPQAFEMVEDYLIPAFE</sequence>
<reference evidence="4" key="1">
    <citation type="submission" date="2017-04" db="EMBL/GenBank/DDBJ databases">
        <authorList>
            <person name="Varghese N."/>
            <person name="Submissions S."/>
        </authorList>
    </citation>
    <scope>NUCLEOTIDE SEQUENCE [LARGE SCALE GENOMIC DNA]</scope>
    <source>
        <strain evidence="4">DSM 4125</strain>
    </source>
</reference>
<proteinExistence type="predicted"/>
<protein>
    <submittedName>
        <fullName evidence="3">CubicO group peptidase, beta-lactamase class C family</fullName>
    </submittedName>
</protein>
<dbReference type="InterPro" id="IPR012338">
    <property type="entry name" value="Beta-lactam/transpept-like"/>
</dbReference>
<dbReference type="Gene3D" id="3.40.710.10">
    <property type="entry name" value="DD-peptidase/beta-lactamase superfamily"/>
    <property type="match status" value="1"/>
</dbReference>
<dbReference type="STRING" id="1028.SAMN05661096_02386"/>
<dbReference type="InterPro" id="IPR050789">
    <property type="entry name" value="Diverse_Enzym_Activities"/>
</dbReference>
<evidence type="ECO:0000313" key="3">
    <source>
        <dbReference type="EMBL" id="SMG35872.1"/>
    </source>
</evidence>
<gene>
    <name evidence="3" type="ORF">SAMN05661096_02386</name>
</gene>